<organism evidence="3 4">
    <name type="scientific">Paspalum notatum var. saurae</name>
    <dbReference type="NCBI Taxonomy" id="547442"/>
    <lineage>
        <taxon>Eukaryota</taxon>
        <taxon>Viridiplantae</taxon>
        <taxon>Streptophyta</taxon>
        <taxon>Embryophyta</taxon>
        <taxon>Tracheophyta</taxon>
        <taxon>Spermatophyta</taxon>
        <taxon>Magnoliopsida</taxon>
        <taxon>Liliopsida</taxon>
        <taxon>Poales</taxon>
        <taxon>Poaceae</taxon>
        <taxon>PACMAD clade</taxon>
        <taxon>Panicoideae</taxon>
        <taxon>Andropogonodae</taxon>
        <taxon>Paspaleae</taxon>
        <taxon>Paspalinae</taxon>
        <taxon>Paspalum</taxon>
    </lineage>
</organism>
<feature type="chain" id="PRO_5042993323" description="Serine carboxypeptidase-like 50" evidence="2">
    <location>
        <begin position="20"/>
        <end position="459"/>
    </location>
</feature>
<reference evidence="3 4" key="1">
    <citation type="submission" date="2024-02" db="EMBL/GenBank/DDBJ databases">
        <title>High-quality chromosome-scale genome assembly of Pensacola bahiagrass (Paspalum notatum Flugge var. saurae).</title>
        <authorList>
            <person name="Vega J.M."/>
            <person name="Podio M."/>
            <person name="Orjuela J."/>
            <person name="Siena L.A."/>
            <person name="Pessino S.C."/>
            <person name="Combes M.C."/>
            <person name="Mariac C."/>
            <person name="Albertini E."/>
            <person name="Pupilli F."/>
            <person name="Ortiz J.P.A."/>
            <person name="Leblanc O."/>
        </authorList>
    </citation>
    <scope>NUCLEOTIDE SEQUENCE [LARGE SCALE GENOMIC DNA]</scope>
    <source>
        <strain evidence="3">R1</strain>
        <tissue evidence="3">Leaf</tissue>
    </source>
</reference>
<evidence type="ECO:0000313" key="4">
    <source>
        <dbReference type="Proteomes" id="UP001341281"/>
    </source>
</evidence>
<dbReference type="InterPro" id="IPR029058">
    <property type="entry name" value="AB_hydrolase_fold"/>
</dbReference>
<evidence type="ECO:0000256" key="1">
    <source>
        <dbReference type="ARBA" id="ARBA00009431"/>
    </source>
</evidence>
<dbReference type="AlphaFoldDB" id="A0AAQ3URQ0"/>
<evidence type="ECO:0000313" key="3">
    <source>
        <dbReference type="EMBL" id="WVZ96334.1"/>
    </source>
</evidence>
<dbReference type="Proteomes" id="UP001341281">
    <property type="component" value="Chromosome 10"/>
</dbReference>
<dbReference type="GO" id="GO:0004185">
    <property type="term" value="F:serine-type carboxypeptidase activity"/>
    <property type="evidence" value="ECO:0007669"/>
    <property type="project" value="InterPro"/>
</dbReference>
<dbReference type="GO" id="GO:0006508">
    <property type="term" value="P:proteolysis"/>
    <property type="evidence" value="ECO:0007669"/>
    <property type="project" value="InterPro"/>
</dbReference>
<dbReference type="Gene3D" id="3.40.50.1820">
    <property type="entry name" value="alpha/beta hydrolase"/>
    <property type="match status" value="1"/>
</dbReference>
<dbReference type="InterPro" id="IPR001563">
    <property type="entry name" value="Peptidase_S10"/>
</dbReference>
<protein>
    <recommendedName>
        <fullName evidence="5">Serine carboxypeptidase-like 50</fullName>
    </recommendedName>
</protein>
<accession>A0AAQ3URQ0</accession>
<comment type="similarity">
    <text evidence="1">Belongs to the peptidase S10 family.</text>
</comment>
<proteinExistence type="inferred from homology"/>
<dbReference type="PANTHER" id="PTHR11802">
    <property type="entry name" value="SERINE PROTEASE FAMILY S10 SERINE CARBOXYPEPTIDASE"/>
    <property type="match status" value="1"/>
</dbReference>
<dbReference type="SUPFAM" id="SSF53474">
    <property type="entry name" value="alpha/beta-Hydrolases"/>
    <property type="match status" value="1"/>
</dbReference>
<keyword evidence="4" id="KW-1185">Reference proteome</keyword>
<sequence>MAAARALPLSLLVIALATAAVSSSATAPAAAASSFFPKEALPTKSGYLPIPSANASLYFAFYEASHPVTPPASTPLLLWLEGGPGTSSLASNFFMLGPYVVAASNASAAGAALTPNPYAWNRRFGVIFLDSPLGTGYSAAPSPSAIPTAQPIVAADVLAALRAFLSAQPQAFRARPLFLTGDSYSGKTLPAAGALILATNRELPERERINLRGVAIGDGLVHPVAQVTTHAAAAYYMRLINARQRRAVEALQAEAVRLTRAERWREASDARDGVLAALRNATGFASLFDVGVAADTDPLTDGAAAAAALFNDPEVRAALGAGEGGAPWQLSNQAVNDALHDDEMKSAKPDVEALLRAAPSTRVLLYEGNRDLHDGVVTAEAWLPELEWDGLPAFLNASRAVWRTNDGDLAGYVQKHGALVHVAVFGAGHLVVAAQPRAAQEMIEDWVFDKGLFAGGATA</sequence>
<evidence type="ECO:0008006" key="5">
    <source>
        <dbReference type="Google" id="ProtNLM"/>
    </source>
</evidence>
<name>A0AAQ3URQ0_PASNO</name>
<dbReference type="Pfam" id="PF00450">
    <property type="entry name" value="Peptidase_S10"/>
    <property type="match status" value="1"/>
</dbReference>
<feature type="signal peptide" evidence="2">
    <location>
        <begin position="1"/>
        <end position="19"/>
    </location>
</feature>
<evidence type="ECO:0000256" key="2">
    <source>
        <dbReference type="SAM" id="SignalP"/>
    </source>
</evidence>
<dbReference type="PANTHER" id="PTHR11802:SF58">
    <property type="entry name" value="CARBOXYPEPTIDASE"/>
    <property type="match status" value="1"/>
</dbReference>
<keyword evidence="2" id="KW-0732">Signal</keyword>
<dbReference type="PRINTS" id="PR00724">
    <property type="entry name" value="CRBOXYPTASEC"/>
</dbReference>
<dbReference type="EMBL" id="CP144754">
    <property type="protein sequence ID" value="WVZ96334.1"/>
    <property type="molecule type" value="Genomic_DNA"/>
</dbReference>
<gene>
    <name evidence="3" type="ORF">U9M48_041989</name>
</gene>